<dbReference type="PANTHER" id="PTHR18901">
    <property type="entry name" value="2-DEOXYGLUCOSE-6-PHOSPHATE PHOSPHATASE 2"/>
    <property type="match status" value="1"/>
</dbReference>
<dbReference type="Gene3D" id="3.40.50.1000">
    <property type="entry name" value="HAD superfamily/HAD-like"/>
    <property type="match status" value="1"/>
</dbReference>
<dbReference type="InterPro" id="IPR023198">
    <property type="entry name" value="PGP-like_dom2"/>
</dbReference>
<sequence>MIQGVLFDMDGLMFDTERIGRDGWQAAARNLGIAVPESLLVAMRGTGVAQCRALFNAAIPGNLYDTARAQRLQYADAWIEQHGVPVKPGLQALLAWLQTQRIPAVLATSTGREKALGYLRRAGVEPYFAAAVFGPEVAHPKPEPDIFLAAAAAIGAAPEHCVVLEDSPNGLQAAKAARCQAIVVPDLCPVPPRTQHLWDACAADLFQVIDLLQAMQQPDDRPQA</sequence>
<reference evidence="1" key="2">
    <citation type="submission" date="2021-09" db="EMBL/GenBank/DDBJ databases">
        <authorList>
            <person name="Gilroy R."/>
        </authorList>
    </citation>
    <scope>NUCLEOTIDE SEQUENCE</scope>
    <source>
        <strain evidence="1">ChiBcec21-2208</strain>
    </source>
</reference>
<reference evidence="1" key="1">
    <citation type="journal article" date="2021" name="PeerJ">
        <title>Extensive microbial diversity within the chicken gut microbiome revealed by metagenomics and culture.</title>
        <authorList>
            <person name="Gilroy R."/>
            <person name="Ravi A."/>
            <person name="Getino M."/>
            <person name="Pursley I."/>
            <person name="Horton D.L."/>
            <person name="Alikhan N.F."/>
            <person name="Baker D."/>
            <person name="Gharbi K."/>
            <person name="Hall N."/>
            <person name="Watson M."/>
            <person name="Adriaenssens E.M."/>
            <person name="Foster-Nyarko E."/>
            <person name="Jarju S."/>
            <person name="Secka A."/>
            <person name="Antonio M."/>
            <person name="Oren A."/>
            <person name="Chaudhuri R.R."/>
            <person name="La Ragione R."/>
            <person name="Hildebrand F."/>
            <person name="Pallen M.J."/>
        </authorList>
    </citation>
    <scope>NUCLEOTIDE SEQUENCE</scope>
    <source>
        <strain evidence="1">ChiBcec21-2208</strain>
    </source>
</reference>
<dbReference type="SFLD" id="SFLDG01129">
    <property type="entry name" value="C1.5:_HAD__Beta-PGM__Phosphata"/>
    <property type="match status" value="1"/>
</dbReference>
<name>A0A921IKS4_9FIRM</name>
<dbReference type="Proteomes" id="UP000782880">
    <property type="component" value="Unassembled WGS sequence"/>
</dbReference>
<accession>A0A921IKS4</accession>
<dbReference type="InterPro" id="IPR023214">
    <property type="entry name" value="HAD_sf"/>
</dbReference>
<organism evidence="1 2">
    <name type="scientific">Subdoligranulum variabile</name>
    <dbReference type="NCBI Taxonomy" id="214851"/>
    <lineage>
        <taxon>Bacteria</taxon>
        <taxon>Bacillati</taxon>
        <taxon>Bacillota</taxon>
        <taxon>Clostridia</taxon>
        <taxon>Eubacteriales</taxon>
        <taxon>Oscillospiraceae</taxon>
        <taxon>Subdoligranulum</taxon>
    </lineage>
</organism>
<dbReference type="InterPro" id="IPR036412">
    <property type="entry name" value="HAD-like_sf"/>
</dbReference>
<evidence type="ECO:0000313" key="2">
    <source>
        <dbReference type="Proteomes" id="UP000782880"/>
    </source>
</evidence>
<dbReference type="PANTHER" id="PTHR18901:SF38">
    <property type="entry name" value="PSEUDOURIDINE-5'-PHOSPHATASE"/>
    <property type="match status" value="1"/>
</dbReference>
<dbReference type="InterPro" id="IPR006439">
    <property type="entry name" value="HAD-SF_hydro_IA"/>
</dbReference>
<dbReference type="AlphaFoldDB" id="A0A921IKS4"/>
<dbReference type="NCBIfam" id="TIGR01509">
    <property type="entry name" value="HAD-SF-IA-v3"/>
    <property type="match status" value="1"/>
</dbReference>
<dbReference type="SUPFAM" id="SSF56784">
    <property type="entry name" value="HAD-like"/>
    <property type="match status" value="1"/>
</dbReference>
<evidence type="ECO:0000313" key="1">
    <source>
        <dbReference type="EMBL" id="HJG28609.1"/>
    </source>
</evidence>
<protein>
    <submittedName>
        <fullName evidence="1">HAD family phosphatase</fullName>
    </submittedName>
</protein>
<dbReference type="SFLD" id="SFLDS00003">
    <property type="entry name" value="Haloacid_Dehalogenase"/>
    <property type="match status" value="1"/>
</dbReference>
<dbReference type="Gene3D" id="1.10.150.240">
    <property type="entry name" value="Putative phosphatase, domain 2"/>
    <property type="match status" value="1"/>
</dbReference>
<comment type="caution">
    <text evidence="1">The sequence shown here is derived from an EMBL/GenBank/DDBJ whole genome shotgun (WGS) entry which is preliminary data.</text>
</comment>
<dbReference type="EMBL" id="DYVE01000215">
    <property type="protein sequence ID" value="HJG28609.1"/>
    <property type="molecule type" value="Genomic_DNA"/>
</dbReference>
<dbReference type="Pfam" id="PF00702">
    <property type="entry name" value="Hydrolase"/>
    <property type="match status" value="1"/>
</dbReference>
<proteinExistence type="predicted"/>
<gene>
    <name evidence="1" type="ORF">K8V20_08210</name>
</gene>